<sequence>MIPQSDKDWKDQQRLKSAIRHGHIELAKRLIQEGVPVNVNFSSTHGYQRLTPLHLAVQYGSLDLIEYLLGKGASVYDVDDFWESPLTLSVRLRKYAMTDLLLTADVLDNFEYDFKPLKHLHIACLRNNITAVEKLIASGADVNVAVDKGFPYWMGYTPLHFAVESQSVDIVKLLLSNGASIMKKDSKSWTPLHLADEIRNETIIDILLSAHMFVLGNLEDDFRLSHFHIACTRNNGSIVKFFLQQGVDVNTKVLDGRNKWSEYVPLRFAILYECPDTVEILLRNGAKLRPLYDHDEAYLGLAYEIGNQKIINLLLNSTVLANTNFRERDKLSKFQLACIENNVERIENLFSCLDENLALDLNSCTWSGSAPLHFLVESLPKDKLNCFQYLHGQGISIKDPRGKTPLHIFFEYRFSIREKSVPSDLLDFEKNPSDNCGLTHFHIVCSTNQVESIEKFLKYEIDVNCTVNSKSLKYFGYTPLHFAVKYEQLDAVIILLKYGAQISPQNGNGLSPFDMAIMNLNTCDFMLDTPEKWEMIWTMLLENEDSRINLNTKGFSLLHIACRTEVELDPVQFSNYVEILPGGINQAIDFPASIYHKSTPLHFASKNKNLDIAKWLIKKGADVYLENCYGHSIFQDELRSRKYDILKSNPELIRVPGNPSERERISYFHYGCINKDRKTIEYYLNSGVDINLPVPIAGVSDWLRGKAPLHLILTRNSKNLVGIVKFLIDNGADVMARDAFFNTPLHCMRRYFNKEVGEILIDHGADVNAQNIFGETPLHKACQESDTNTKKIIFLLENGADLDIEMDHGQTPLTEVCEDYDALPRGKIALTLLKHLKKIMVLGIKVSDENRKIYSKFFERYSFDNFNEATFVEDCLKEIRAMKNLKINQFTSVYNIIFKAPLDMAYLSRNSLLRDLIDTNKSTSNFPLYGYLIQLQYKKGIFRRQLLEQSKQSFIYPNNFSAEIVDNILIYLSDCDLHNMIASK</sequence>
<evidence type="ECO:0000313" key="1">
    <source>
        <dbReference type="EMBL" id="KAJ8673858.1"/>
    </source>
</evidence>
<gene>
    <name evidence="1" type="ORF">QAD02_005120</name>
</gene>
<dbReference type="EMBL" id="CM056743">
    <property type="protein sequence ID" value="KAJ8673858.1"/>
    <property type="molecule type" value="Genomic_DNA"/>
</dbReference>
<name>A0ACC2NSM5_9HYME</name>
<organism evidence="1 2">
    <name type="scientific">Eretmocerus hayati</name>
    <dbReference type="NCBI Taxonomy" id="131215"/>
    <lineage>
        <taxon>Eukaryota</taxon>
        <taxon>Metazoa</taxon>
        <taxon>Ecdysozoa</taxon>
        <taxon>Arthropoda</taxon>
        <taxon>Hexapoda</taxon>
        <taxon>Insecta</taxon>
        <taxon>Pterygota</taxon>
        <taxon>Neoptera</taxon>
        <taxon>Endopterygota</taxon>
        <taxon>Hymenoptera</taxon>
        <taxon>Apocrita</taxon>
        <taxon>Proctotrupomorpha</taxon>
        <taxon>Chalcidoidea</taxon>
        <taxon>Aphelinidae</taxon>
        <taxon>Aphelininae</taxon>
        <taxon>Eretmocerus</taxon>
    </lineage>
</organism>
<reference evidence="1" key="1">
    <citation type="submission" date="2023-04" db="EMBL/GenBank/DDBJ databases">
        <title>A chromosome-level genome assembly of the parasitoid wasp Eretmocerus hayati.</title>
        <authorList>
            <person name="Zhong Y."/>
            <person name="Liu S."/>
            <person name="Liu Y."/>
        </authorList>
    </citation>
    <scope>NUCLEOTIDE SEQUENCE</scope>
    <source>
        <strain evidence="1">ZJU_SS_LIU_2023</strain>
    </source>
</reference>
<evidence type="ECO:0000313" key="2">
    <source>
        <dbReference type="Proteomes" id="UP001239111"/>
    </source>
</evidence>
<keyword evidence="2" id="KW-1185">Reference proteome</keyword>
<accession>A0ACC2NSM5</accession>
<protein>
    <submittedName>
        <fullName evidence="1">Uncharacterized protein</fullName>
    </submittedName>
</protein>
<proteinExistence type="predicted"/>
<dbReference type="Proteomes" id="UP001239111">
    <property type="component" value="Chromosome 3"/>
</dbReference>
<comment type="caution">
    <text evidence="1">The sequence shown here is derived from an EMBL/GenBank/DDBJ whole genome shotgun (WGS) entry which is preliminary data.</text>
</comment>